<feature type="region of interest" description="Disordered" evidence="1">
    <location>
        <begin position="1"/>
        <end position="21"/>
    </location>
</feature>
<evidence type="ECO:0000256" key="1">
    <source>
        <dbReference type="SAM" id="MobiDB-lite"/>
    </source>
</evidence>
<reference evidence="2 3" key="1">
    <citation type="submission" date="2018-05" db="EMBL/GenBank/DDBJ databases">
        <title>complete genome sequence of Aquabacterium olei NBRC 110486.</title>
        <authorList>
            <person name="Tang B."/>
            <person name="Chang J."/>
            <person name="Zhang L."/>
            <person name="Yang H."/>
        </authorList>
    </citation>
    <scope>NUCLEOTIDE SEQUENCE [LARGE SCALE GENOMIC DNA]</scope>
    <source>
        <strain evidence="2 3">NBRC 110486</strain>
    </source>
</reference>
<dbReference type="Proteomes" id="UP000244892">
    <property type="component" value="Chromosome"/>
</dbReference>
<keyword evidence="3" id="KW-1185">Reference proteome</keyword>
<dbReference type="AlphaFoldDB" id="A0A2U8FSG0"/>
<evidence type="ECO:0000313" key="2">
    <source>
        <dbReference type="EMBL" id="AWI53206.1"/>
    </source>
</evidence>
<organism evidence="2 3">
    <name type="scientific">Aquabacterium olei</name>
    <dbReference type="NCBI Taxonomy" id="1296669"/>
    <lineage>
        <taxon>Bacteria</taxon>
        <taxon>Pseudomonadati</taxon>
        <taxon>Pseudomonadota</taxon>
        <taxon>Betaproteobacteria</taxon>
        <taxon>Burkholderiales</taxon>
        <taxon>Aquabacterium</taxon>
    </lineage>
</organism>
<proteinExistence type="predicted"/>
<accession>A0A2U8FSG0</accession>
<dbReference type="KEGG" id="aon:DEH84_07010"/>
<dbReference type="EMBL" id="CP029210">
    <property type="protein sequence ID" value="AWI53206.1"/>
    <property type="molecule type" value="Genomic_DNA"/>
</dbReference>
<sequence>MPMASKNPKAAEPATKLNGEPMPEFTVTRVVVESLYGFYDEENGGDLRMWSPGAVVTDPAEIELLLLRDAPVTAYGEPV</sequence>
<gene>
    <name evidence="2" type="ORF">DEH84_07010</name>
</gene>
<protein>
    <submittedName>
        <fullName evidence="2">Uncharacterized protein</fullName>
    </submittedName>
</protein>
<evidence type="ECO:0000313" key="3">
    <source>
        <dbReference type="Proteomes" id="UP000244892"/>
    </source>
</evidence>
<name>A0A2U8FSG0_9BURK</name>